<reference evidence="1 2" key="1">
    <citation type="submission" date="2023-01" db="EMBL/GenBank/DDBJ databases">
        <title>Analysis of 21 Apiospora genomes using comparative genomics revels a genus with tremendous synthesis potential of carbohydrate active enzymes and secondary metabolites.</title>
        <authorList>
            <person name="Sorensen T."/>
        </authorList>
    </citation>
    <scope>NUCLEOTIDE SEQUENCE [LARGE SCALE GENOMIC DNA]</scope>
    <source>
        <strain evidence="1 2">CBS 20057</strain>
    </source>
</reference>
<evidence type="ECO:0000313" key="2">
    <source>
        <dbReference type="Proteomes" id="UP001396898"/>
    </source>
</evidence>
<sequence>MLASILEDLDPYLREVTGKVAYIWQTLGYSDKFALIDLETEFNSCITQTLKVLRQLQEKTEDTCKATNKLSRVLNRLVQAAKQAEDSIKEEKSKNGYVYPKKQRNLANFYRIFETSNPISVSEVEDIVQLLTKTREYNHKAKVAMESIHKILENARTELEQAYNHAGRGFGIPWQARTKMLRSRLRIWRKKSQEHLVVLEGIQKQYRTNADRPRIPNRSTPEFSFPLLNIQGNKNATSDFTEMYDTDRLSDMLSEKEDM</sequence>
<name>A0ABR1RBU7_9PEZI</name>
<protein>
    <submittedName>
        <fullName evidence="1">Uncharacterized protein</fullName>
    </submittedName>
</protein>
<dbReference type="Proteomes" id="UP001396898">
    <property type="component" value="Unassembled WGS sequence"/>
</dbReference>
<evidence type="ECO:0000313" key="1">
    <source>
        <dbReference type="EMBL" id="KAK8008081.1"/>
    </source>
</evidence>
<gene>
    <name evidence="1" type="ORF">PG991_010632</name>
</gene>
<proteinExistence type="predicted"/>
<organism evidence="1 2">
    <name type="scientific">Apiospora marii</name>
    <dbReference type="NCBI Taxonomy" id="335849"/>
    <lineage>
        <taxon>Eukaryota</taxon>
        <taxon>Fungi</taxon>
        <taxon>Dikarya</taxon>
        <taxon>Ascomycota</taxon>
        <taxon>Pezizomycotina</taxon>
        <taxon>Sordariomycetes</taxon>
        <taxon>Xylariomycetidae</taxon>
        <taxon>Amphisphaeriales</taxon>
        <taxon>Apiosporaceae</taxon>
        <taxon>Apiospora</taxon>
    </lineage>
</organism>
<keyword evidence="2" id="KW-1185">Reference proteome</keyword>
<accession>A0ABR1RBU7</accession>
<comment type="caution">
    <text evidence="1">The sequence shown here is derived from an EMBL/GenBank/DDBJ whole genome shotgun (WGS) entry which is preliminary data.</text>
</comment>
<dbReference type="EMBL" id="JAQQWI010000016">
    <property type="protein sequence ID" value="KAK8008081.1"/>
    <property type="molecule type" value="Genomic_DNA"/>
</dbReference>